<dbReference type="GO" id="GO:0097128">
    <property type="term" value="C:cyclin D1-CDK4 complex"/>
    <property type="evidence" value="ECO:0007669"/>
    <property type="project" value="EnsemblMetazoa"/>
</dbReference>
<dbReference type="GO" id="GO:0002119">
    <property type="term" value="P:nematode larval development"/>
    <property type="evidence" value="ECO:0007669"/>
    <property type="project" value="EnsemblMetazoa"/>
</dbReference>
<dbReference type="PANTHER" id="PTHR10177">
    <property type="entry name" value="CYCLINS"/>
    <property type="match status" value="1"/>
</dbReference>
<dbReference type="OrthoDB" id="306099at2759"/>
<name>E3LEY6_CAERE</name>
<comment type="similarity">
    <text evidence="4">Belongs to the cyclin family.</text>
</comment>
<evidence type="ECO:0000256" key="4">
    <source>
        <dbReference type="RuleBase" id="RU000383"/>
    </source>
</evidence>
<keyword evidence="1" id="KW-0132">Cell division</keyword>
<sequence>MDFASSSSAGPSGSSYPPESQEPCTSGSISKCNYNWQLPPHLAAIVDDGKVHPNKRLFIYNRTDPNIQLDMTAFLNCMEYEETLQPNYHYFTAVQENITPFHREQAVDWIYDVAREENCDGDVFLLAVALIDRFLSVQSILKHDVQMIAGVALFIASKLKAPHPMTASKVAYYSDNSCPVDMILQWELLIVTTLGWETESPTAFSFFDFLASRIPQIHNLRAEFQTVVQKCQRMHKLATLFPSMQCAIALYYVSNLPHQNKQLAAHIKTLLATMFQLEVNLLDSYIPMVQRCLNPAPIYTVEEPEKQEVAPVAPAPAPVASIAPAAPVVPIAPVAPIAPIAVPEEDTDGDDEGEEETEDVNPKEESFDGIFTPPEEKSEEAAPEVIKAPFVLDQIPISDQTPYTPLNDSGFCSDVSSPPSSEKKRRRSSEWFEDDITPPKIFKFL</sequence>
<reference evidence="6" key="1">
    <citation type="submission" date="2007-07" db="EMBL/GenBank/DDBJ databases">
        <title>PCAP assembly of the Caenorhabditis remanei genome.</title>
        <authorList>
            <consortium name="The Caenorhabditis remanei Sequencing Consortium"/>
            <person name="Wilson R.K."/>
        </authorList>
    </citation>
    <scope>NUCLEOTIDE SEQUENCE [LARGE SCALE GENOMIC DNA]</scope>
    <source>
        <strain evidence="6">PB4641</strain>
    </source>
</reference>
<dbReference type="eggNOG" id="KOG0656">
    <property type="taxonomic scope" value="Eukaryota"/>
</dbReference>
<feature type="region of interest" description="Disordered" evidence="5">
    <location>
        <begin position="1"/>
        <end position="24"/>
    </location>
</feature>
<dbReference type="PROSITE" id="PS00292">
    <property type="entry name" value="CYCLINS"/>
    <property type="match status" value="1"/>
</dbReference>
<accession>E3LEY6</accession>
<dbReference type="OMA" id="QWETESP"/>
<dbReference type="GO" id="GO:1902806">
    <property type="term" value="P:regulation of cell cycle G1/S phase transition"/>
    <property type="evidence" value="ECO:0007669"/>
    <property type="project" value="EnsemblMetazoa"/>
</dbReference>
<protein>
    <submittedName>
        <fullName evidence="6">CRE-CYD-1 protein</fullName>
    </submittedName>
</protein>
<dbReference type="GO" id="GO:0008356">
    <property type="term" value="P:asymmetric cell division"/>
    <property type="evidence" value="ECO:0007669"/>
    <property type="project" value="EnsemblMetazoa"/>
</dbReference>
<feature type="region of interest" description="Disordered" evidence="5">
    <location>
        <begin position="342"/>
        <end position="383"/>
    </location>
</feature>
<dbReference type="InterPro" id="IPR039361">
    <property type="entry name" value="Cyclin"/>
</dbReference>
<dbReference type="GO" id="GO:0045138">
    <property type="term" value="P:nematode male tail tip morphogenesis"/>
    <property type="evidence" value="ECO:0007669"/>
    <property type="project" value="EnsemblMetazoa"/>
</dbReference>
<feature type="compositionally biased region" description="Low complexity" evidence="5">
    <location>
        <begin position="1"/>
        <end position="23"/>
    </location>
</feature>
<dbReference type="SUPFAM" id="SSF47954">
    <property type="entry name" value="Cyclin-like"/>
    <property type="match status" value="1"/>
</dbReference>
<dbReference type="SMART" id="SM00385">
    <property type="entry name" value="CYCLIN"/>
    <property type="match status" value="1"/>
</dbReference>
<organism evidence="7">
    <name type="scientific">Caenorhabditis remanei</name>
    <name type="common">Caenorhabditis vulgaris</name>
    <dbReference type="NCBI Taxonomy" id="31234"/>
    <lineage>
        <taxon>Eukaryota</taxon>
        <taxon>Metazoa</taxon>
        <taxon>Ecdysozoa</taxon>
        <taxon>Nematoda</taxon>
        <taxon>Chromadorea</taxon>
        <taxon>Rhabditida</taxon>
        <taxon>Rhabditina</taxon>
        <taxon>Rhabditomorpha</taxon>
        <taxon>Rhabditoidea</taxon>
        <taxon>Rhabditidae</taxon>
        <taxon>Peloderinae</taxon>
        <taxon>Caenorhabditis</taxon>
    </lineage>
</organism>
<keyword evidence="2 4" id="KW-0195">Cyclin</keyword>
<evidence type="ECO:0000256" key="3">
    <source>
        <dbReference type="ARBA" id="ARBA00023306"/>
    </source>
</evidence>
<dbReference type="GO" id="GO:0008584">
    <property type="term" value="P:male gonad development"/>
    <property type="evidence" value="ECO:0007669"/>
    <property type="project" value="EnsemblMetazoa"/>
</dbReference>
<evidence type="ECO:0000256" key="5">
    <source>
        <dbReference type="SAM" id="MobiDB-lite"/>
    </source>
</evidence>
<dbReference type="GO" id="GO:0000082">
    <property type="term" value="P:G1/S transition of mitotic cell cycle"/>
    <property type="evidence" value="ECO:0007669"/>
    <property type="project" value="EnsemblMetazoa"/>
</dbReference>
<keyword evidence="7" id="KW-1185">Reference proteome</keyword>
<dbReference type="Proteomes" id="UP000008281">
    <property type="component" value="Unassembled WGS sequence"/>
</dbReference>
<evidence type="ECO:0000313" key="6">
    <source>
        <dbReference type="EMBL" id="EFO86153.1"/>
    </source>
</evidence>
<dbReference type="GO" id="GO:0032877">
    <property type="term" value="P:positive regulation of DNA endoreduplication"/>
    <property type="evidence" value="ECO:0007669"/>
    <property type="project" value="EnsemblMetazoa"/>
</dbReference>
<proteinExistence type="inferred from homology"/>
<dbReference type="InterPro" id="IPR006671">
    <property type="entry name" value="Cyclin_N"/>
</dbReference>
<evidence type="ECO:0000256" key="1">
    <source>
        <dbReference type="ARBA" id="ARBA00022618"/>
    </source>
</evidence>
<dbReference type="EMBL" id="DS268408">
    <property type="protein sequence ID" value="EFO86153.1"/>
    <property type="molecule type" value="Genomic_DNA"/>
</dbReference>
<dbReference type="AlphaFoldDB" id="E3LEY6"/>
<dbReference type="FunFam" id="1.10.472.10:FF:000003">
    <property type="entry name" value="G1/S-specific cyclin-D2"/>
    <property type="match status" value="1"/>
</dbReference>
<dbReference type="InterPro" id="IPR013763">
    <property type="entry name" value="Cyclin-like_dom"/>
</dbReference>
<dbReference type="FunCoup" id="E3LEY6">
    <property type="interactions" value="1131"/>
</dbReference>
<dbReference type="GO" id="GO:0090727">
    <property type="term" value="P:positive regulation of brood size"/>
    <property type="evidence" value="ECO:0007669"/>
    <property type="project" value="EnsemblMetazoa"/>
</dbReference>
<dbReference type="GO" id="GO:0051781">
    <property type="term" value="P:positive regulation of cell division"/>
    <property type="evidence" value="ECO:0007669"/>
    <property type="project" value="EnsemblMetazoa"/>
</dbReference>
<dbReference type="GO" id="GO:0007530">
    <property type="term" value="P:sex determination"/>
    <property type="evidence" value="ECO:0007669"/>
    <property type="project" value="EnsemblMetazoa"/>
</dbReference>
<feature type="region of interest" description="Disordered" evidence="5">
    <location>
        <begin position="398"/>
        <end position="432"/>
    </location>
</feature>
<dbReference type="Gene3D" id="1.10.472.10">
    <property type="entry name" value="Cyclin-like"/>
    <property type="match status" value="2"/>
</dbReference>
<dbReference type="GO" id="GO:0010628">
    <property type="term" value="P:positive regulation of gene expression"/>
    <property type="evidence" value="ECO:0007669"/>
    <property type="project" value="EnsemblMetazoa"/>
</dbReference>
<evidence type="ECO:0000256" key="2">
    <source>
        <dbReference type="ARBA" id="ARBA00023127"/>
    </source>
</evidence>
<dbReference type="InterPro" id="IPR036915">
    <property type="entry name" value="Cyclin-like_sf"/>
</dbReference>
<feature type="compositionally biased region" description="Acidic residues" evidence="5">
    <location>
        <begin position="343"/>
        <end position="359"/>
    </location>
</feature>
<dbReference type="InterPro" id="IPR048258">
    <property type="entry name" value="Cyclins_cyclin-box"/>
</dbReference>
<gene>
    <name evidence="6" type="primary">Cre-cyd-1</name>
    <name evidence="6" type="ORF">CRE_01696</name>
</gene>
<keyword evidence="3" id="KW-0131">Cell cycle</keyword>
<feature type="compositionally biased region" description="Polar residues" evidence="5">
    <location>
        <begin position="398"/>
        <end position="407"/>
    </location>
</feature>
<evidence type="ECO:0000313" key="7">
    <source>
        <dbReference type="Proteomes" id="UP000008281"/>
    </source>
</evidence>
<dbReference type="HOGENOM" id="CLU_680145_0_0_1"/>
<dbReference type="Pfam" id="PF00134">
    <property type="entry name" value="Cyclin_N"/>
    <property type="match status" value="1"/>
</dbReference>
<dbReference type="GO" id="GO:1904787">
    <property type="term" value="P:positive regulation of asymmetric protein localization involved in cell fate determination"/>
    <property type="evidence" value="ECO:0007669"/>
    <property type="project" value="EnsemblMetazoa"/>
</dbReference>
<dbReference type="STRING" id="31234.E3LEY6"/>
<dbReference type="GO" id="GO:0051782">
    <property type="term" value="P:negative regulation of cell division"/>
    <property type="evidence" value="ECO:0007669"/>
    <property type="project" value="EnsemblMetazoa"/>
</dbReference>